<proteinExistence type="predicted"/>
<keyword evidence="1" id="KW-0805">Transcription regulation</keyword>
<dbReference type="PROSITE" id="PS01124">
    <property type="entry name" value="HTH_ARAC_FAMILY_2"/>
    <property type="match status" value="1"/>
</dbReference>
<dbReference type="InterPro" id="IPR020449">
    <property type="entry name" value="Tscrpt_reg_AraC-type_HTH"/>
</dbReference>
<evidence type="ECO:0000313" key="6">
    <source>
        <dbReference type="Proteomes" id="UP001449657"/>
    </source>
</evidence>
<sequence length="277" mass="31849">MEADIRLMFDSPEYSIRDFRCRCTSCGVSGKEHQEHFSIAYIRKGNFRFNVFRNELDAYSGLFLFCKPGYEHTVGHVHDLPDECTIFSFSAAHAALLESQAPGLKGFFRNPDLHSILVKATPDMEYLHHRILTLLERPRFPQMEAEQLMADLFGRLMNNADKGPAPFSGREIRHYMPLVEAVKIHISTHFDEDLSLNALAAMSHMSPYHFNRMFRQMTHTTPYRYLLNVRLQEAAWQLRHTGRPVTEIAFATGFHSLEHFSAAFRKVFGKPPSGARA</sequence>
<feature type="domain" description="HTH araC/xylS-type" evidence="4">
    <location>
        <begin position="180"/>
        <end position="277"/>
    </location>
</feature>
<dbReference type="PANTHER" id="PTHR46796:SF6">
    <property type="entry name" value="ARAC SUBFAMILY"/>
    <property type="match status" value="1"/>
</dbReference>
<dbReference type="RefSeq" id="WP_341843595.1">
    <property type="nucleotide sequence ID" value="NZ_CP149792.1"/>
</dbReference>
<dbReference type="InterPro" id="IPR009057">
    <property type="entry name" value="Homeodomain-like_sf"/>
</dbReference>
<keyword evidence="3" id="KW-0804">Transcription</keyword>
<reference evidence="5 6" key="1">
    <citation type="submission" date="2024-03" db="EMBL/GenBank/DDBJ databases">
        <title>Chitinophaga caseinilytica sp. nov., a casein hydrolysing bacterium isolated from forest soil.</title>
        <authorList>
            <person name="Lee D.S."/>
            <person name="Han D.M."/>
            <person name="Baek J.H."/>
            <person name="Choi D.G."/>
            <person name="Jeon J.H."/>
            <person name="Jeon C.O."/>
        </authorList>
    </citation>
    <scope>NUCLEOTIDE SEQUENCE [LARGE SCALE GENOMIC DNA]</scope>
    <source>
        <strain evidence="5 6">KACC 19118</strain>
    </source>
</reference>
<accession>A0ABZ2Z9T9</accession>
<keyword evidence="2" id="KW-0238">DNA-binding</keyword>
<dbReference type="SMART" id="SM00342">
    <property type="entry name" value="HTH_ARAC"/>
    <property type="match status" value="1"/>
</dbReference>
<gene>
    <name evidence="5" type="ORF">WJU22_12655</name>
</gene>
<dbReference type="PROSITE" id="PS00041">
    <property type="entry name" value="HTH_ARAC_FAMILY_1"/>
    <property type="match status" value="1"/>
</dbReference>
<dbReference type="EMBL" id="CP150096">
    <property type="protein sequence ID" value="WZN49020.1"/>
    <property type="molecule type" value="Genomic_DNA"/>
</dbReference>
<dbReference type="InterPro" id="IPR018062">
    <property type="entry name" value="HTH_AraC-typ_CS"/>
</dbReference>
<dbReference type="PRINTS" id="PR00032">
    <property type="entry name" value="HTHARAC"/>
</dbReference>
<evidence type="ECO:0000256" key="1">
    <source>
        <dbReference type="ARBA" id="ARBA00023015"/>
    </source>
</evidence>
<keyword evidence="6" id="KW-1185">Reference proteome</keyword>
<organism evidence="5 6">
    <name type="scientific">Chitinophaga caseinilytica</name>
    <dbReference type="NCBI Taxonomy" id="2267521"/>
    <lineage>
        <taxon>Bacteria</taxon>
        <taxon>Pseudomonadati</taxon>
        <taxon>Bacteroidota</taxon>
        <taxon>Chitinophagia</taxon>
        <taxon>Chitinophagales</taxon>
        <taxon>Chitinophagaceae</taxon>
        <taxon>Chitinophaga</taxon>
    </lineage>
</organism>
<evidence type="ECO:0000256" key="2">
    <source>
        <dbReference type="ARBA" id="ARBA00023125"/>
    </source>
</evidence>
<dbReference type="SUPFAM" id="SSF46689">
    <property type="entry name" value="Homeodomain-like"/>
    <property type="match status" value="2"/>
</dbReference>
<dbReference type="Proteomes" id="UP001449657">
    <property type="component" value="Chromosome"/>
</dbReference>
<dbReference type="InterPro" id="IPR018060">
    <property type="entry name" value="HTH_AraC"/>
</dbReference>
<protein>
    <submittedName>
        <fullName evidence="5">AraC family transcriptional regulator</fullName>
    </submittedName>
</protein>
<evidence type="ECO:0000313" key="5">
    <source>
        <dbReference type="EMBL" id="WZN49020.1"/>
    </source>
</evidence>
<dbReference type="PANTHER" id="PTHR46796">
    <property type="entry name" value="HTH-TYPE TRANSCRIPTIONAL ACTIVATOR RHAS-RELATED"/>
    <property type="match status" value="1"/>
</dbReference>
<dbReference type="Gene3D" id="1.10.10.60">
    <property type="entry name" value="Homeodomain-like"/>
    <property type="match status" value="2"/>
</dbReference>
<evidence type="ECO:0000256" key="3">
    <source>
        <dbReference type="ARBA" id="ARBA00023163"/>
    </source>
</evidence>
<dbReference type="InterPro" id="IPR050204">
    <property type="entry name" value="AraC_XylS_family_regulators"/>
</dbReference>
<evidence type="ECO:0000259" key="4">
    <source>
        <dbReference type="PROSITE" id="PS01124"/>
    </source>
</evidence>
<dbReference type="Pfam" id="PF12833">
    <property type="entry name" value="HTH_18"/>
    <property type="match status" value="1"/>
</dbReference>
<name>A0ABZ2Z9T9_9BACT</name>